<protein>
    <recommendedName>
        <fullName evidence="3">DUF1269 domain-containing protein</fullName>
    </recommendedName>
</protein>
<accession>A0A5C6CB38</accession>
<evidence type="ECO:0000313" key="1">
    <source>
        <dbReference type="EMBL" id="TWU20606.1"/>
    </source>
</evidence>
<reference evidence="1 2" key="1">
    <citation type="submission" date="2019-02" db="EMBL/GenBank/DDBJ databases">
        <title>Deep-cultivation of Planctomycetes and their phenomic and genomic characterization uncovers novel biology.</title>
        <authorList>
            <person name="Wiegand S."/>
            <person name="Jogler M."/>
            <person name="Boedeker C."/>
            <person name="Pinto D."/>
            <person name="Vollmers J."/>
            <person name="Rivas-Marin E."/>
            <person name="Kohn T."/>
            <person name="Peeters S.H."/>
            <person name="Heuer A."/>
            <person name="Rast P."/>
            <person name="Oberbeckmann S."/>
            <person name="Bunk B."/>
            <person name="Jeske O."/>
            <person name="Meyerdierks A."/>
            <person name="Storesund J.E."/>
            <person name="Kallscheuer N."/>
            <person name="Luecker S."/>
            <person name="Lage O.M."/>
            <person name="Pohl T."/>
            <person name="Merkel B.J."/>
            <person name="Hornburger P."/>
            <person name="Mueller R.-W."/>
            <person name="Bruemmer F."/>
            <person name="Labrenz M."/>
            <person name="Spormann A.M."/>
            <person name="Op Den Camp H."/>
            <person name="Overmann J."/>
            <person name="Amann R."/>
            <person name="Jetten M.S.M."/>
            <person name="Mascher T."/>
            <person name="Medema M.H."/>
            <person name="Devos D.P."/>
            <person name="Kaster A.-K."/>
            <person name="Ovreas L."/>
            <person name="Rohde M."/>
            <person name="Galperin M.Y."/>
            <person name="Jogler C."/>
        </authorList>
    </citation>
    <scope>NUCLEOTIDE SEQUENCE [LARGE SCALE GENOMIC DNA]</scope>
    <source>
        <strain evidence="1 2">Pla52o</strain>
    </source>
</reference>
<name>A0A5C6CB38_9BACT</name>
<organism evidence="1 2">
    <name type="scientific">Novipirellula galeiformis</name>
    <dbReference type="NCBI Taxonomy" id="2528004"/>
    <lineage>
        <taxon>Bacteria</taxon>
        <taxon>Pseudomonadati</taxon>
        <taxon>Planctomycetota</taxon>
        <taxon>Planctomycetia</taxon>
        <taxon>Pirellulales</taxon>
        <taxon>Pirellulaceae</taxon>
        <taxon>Novipirellula</taxon>
    </lineage>
</organism>
<dbReference type="EMBL" id="SJPT01000008">
    <property type="protein sequence ID" value="TWU20606.1"/>
    <property type="molecule type" value="Genomic_DNA"/>
</dbReference>
<sequence>MHAACLVAEYESHKGAKIGLEVLRKFDFHADAVSVCWRGHVKALEKVHRSDEEEDNYGAEKSMGIGAAIAALAGTPLAVSSIMGPIMIAGPLAAAAGGAALAAMASEGDSLSTLHHSSSDRVDSRGLFAMANHYGINSHKAEHYEERIRNGGILIIVTSTPPRLDEAQRGLKTTNPASLQRFAYRPAANAGE</sequence>
<evidence type="ECO:0008006" key="3">
    <source>
        <dbReference type="Google" id="ProtNLM"/>
    </source>
</evidence>
<proteinExistence type="predicted"/>
<comment type="caution">
    <text evidence="1">The sequence shown here is derived from an EMBL/GenBank/DDBJ whole genome shotgun (WGS) entry which is preliminary data.</text>
</comment>
<dbReference type="Proteomes" id="UP000316304">
    <property type="component" value="Unassembled WGS sequence"/>
</dbReference>
<keyword evidence="2" id="KW-1185">Reference proteome</keyword>
<evidence type="ECO:0000313" key="2">
    <source>
        <dbReference type="Proteomes" id="UP000316304"/>
    </source>
</evidence>
<dbReference type="AlphaFoldDB" id="A0A5C6CB38"/>
<gene>
    <name evidence="1" type="ORF">Pla52o_44840</name>
</gene>